<feature type="domain" description="Predicted membrane protein YciQ-like C-terminal" evidence="4">
    <location>
        <begin position="300"/>
        <end position="537"/>
    </location>
</feature>
<dbReference type="Proteomes" id="UP001059480">
    <property type="component" value="Unassembled WGS sequence"/>
</dbReference>
<evidence type="ECO:0000259" key="3">
    <source>
        <dbReference type="Pfam" id="PF09972"/>
    </source>
</evidence>
<evidence type="ECO:0000256" key="2">
    <source>
        <dbReference type="SAM" id="Phobius"/>
    </source>
</evidence>
<sequence length="610" mass="67027">MKKNRWIMMLGFLLGFITLNVVTASSVYADLNIGDYTVDATVKENGDVDFVEQVTFEANSDYNGVYYNLDISQVNQPTNVAVSLFVNGQEEALTESTSGDKNTYELTQNNDQLSYKIYHPFEESSITVKFSYTLPSFIINYLDTAEFNRKVVGTAWEINQSNVRFTLHLPGKADYDSLRAWGHGNETGLVEIGQDYSSVTLTVPTNYAGDFVEAHVIFPTSLTPANTNVVNRNAKEEIIAAEEDLIIKKEEDAAAVAKRINIYNMLGFIGLIPLGFSMVLAYVKGLKASKERLSSVPYVPDHLFEIPEDLSPAVMTYAIYGSYPDTDDISATIMDLVRKGALSISDGEPYTITVKNDKVPLLEHELFLMNFLMGTVGDGHQLVLKDLQGYAKTHAKTYVNEIERWKSRVIMQSVDYQNRVGKPVKSDPLVFIAIIISFVILGLSIGLLFLTRFSLQSFIVLGLAIVGFIATMTLSSVGVNNRTIAAEYDFRKWQAFKQMLKDISNIDLAEVPSIIIWDHILVYAISMGLADKVIKALGKLIPDLLKDSAFYSQTNGWQMASYYTLLNSNFSKAYSRADAIAHPANSGGHGGGFSGGSSGGSGGGSGGGGF</sequence>
<keyword evidence="6" id="KW-1185">Reference proteome</keyword>
<gene>
    <name evidence="5" type="ORF">NPA36_09565</name>
</gene>
<dbReference type="InterPro" id="IPR018702">
    <property type="entry name" value="DUF2207"/>
</dbReference>
<feature type="transmembrane region" description="Helical" evidence="2">
    <location>
        <begin position="455"/>
        <end position="474"/>
    </location>
</feature>
<evidence type="ECO:0000259" key="4">
    <source>
        <dbReference type="Pfam" id="PF20990"/>
    </source>
</evidence>
<reference evidence="5" key="3">
    <citation type="journal article" date="2023" name="Microbiol. Resour. Announc.">
        <title>Draft Genome Sequence of Granulicatella sp. Strain S8, Isolated from a Marine Fish, Seriola quinqueradiata.</title>
        <authorList>
            <person name="Lee M."/>
            <person name="Farooq A."/>
            <person name="Jeong J.B."/>
            <person name="Jung M.Y."/>
        </authorList>
    </citation>
    <scope>NUCLEOTIDE SEQUENCE</scope>
    <source>
        <strain evidence="5">S8</strain>
    </source>
</reference>
<reference evidence="5" key="1">
    <citation type="submission" date="2022-07" db="EMBL/GenBank/DDBJ databases">
        <authorList>
            <person name="Jung M.-Y."/>
            <person name="Lee M."/>
        </authorList>
    </citation>
    <scope>NUCLEOTIDE SEQUENCE</scope>
    <source>
        <strain evidence="5">S8</strain>
    </source>
</reference>
<dbReference type="EMBL" id="JANHNZ010000014">
    <property type="protein sequence ID" value="MCQ9210793.1"/>
    <property type="molecule type" value="Genomic_DNA"/>
</dbReference>
<accession>A0ABT1WQG5</accession>
<evidence type="ECO:0000313" key="6">
    <source>
        <dbReference type="Proteomes" id="UP001059480"/>
    </source>
</evidence>
<dbReference type="InterPro" id="IPR048389">
    <property type="entry name" value="YciQ-like_C"/>
</dbReference>
<dbReference type="Pfam" id="PF09972">
    <property type="entry name" value="DUF2207"/>
    <property type="match status" value="1"/>
</dbReference>
<proteinExistence type="predicted"/>
<feature type="transmembrane region" description="Helical" evidence="2">
    <location>
        <begin position="262"/>
        <end position="283"/>
    </location>
</feature>
<dbReference type="Pfam" id="PF20990">
    <property type="entry name" value="DUF2207_C"/>
    <property type="match status" value="1"/>
</dbReference>
<comment type="caution">
    <text evidence="5">The sequence shown here is derived from an EMBL/GenBank/DDBJ whole genome shotgun (WGS) entry which is preliminary data.</text>
</comment>
<feature type="domain" description="DUF2207" evidence="3">
    <location>
        <begin position="33"/>
        <end position="218"/>
    </location>
</feature>
<reference evidence="5" key="2">
    <citation type="journal article" date="2023" name="Curr. Microbiol.">
        <title>Granulicatella seriolae sp. nov., a Novel Facultative Anaerobe Isolated from Yellowtail Marine Fish.</title>
        <authorList>
            <person name="Lee M."/>
            <person name="Choi Y.J."/>
            <person name="Farooq A."/>
            <person name="Jeong J.B."/>
            <person name="Jung M.Y."/>
        </authorList>
    </citation>
    <scope>NUCLEOTIDE SEQUENCE</scope>
    <source>
        <strain evidence="5">S8</strain>
    </source>
</reference>
<organism evidence="5 6">
    <name type="scientific">Granulicatella seriolae</name>
    <dbReference type="NCBI Taxonomy" id="2967226"/>
    <lineage>
        <taxon>Bacteria</taxon>
        <taxon>Bacillati</taxon>
        <taxon>Bacillota</taxon>
        <taxon>Bacilli</taxon>
        <taxon>Lactobacillales</taxon>
        <taxon>Carnobacteriaceae</taxon>
        <taxon>Granulicatella</taxon>
    </lineage>
</organism>
<feature type="region of interest" description="Disordered" evidence="1">
    <location>
        <begin position="591"/>
        <end position="610"/>
    </location>
</feature>
<keyword evidence="2" id="KW-0812">Transmembrane</keyword>
<keyword evidence="2" id="KW-0472">Membrane</keyword>
<dbReference type="RefSeq" id="WP_256945902.1">
    <property type="nucleotide sequence ID" value="NZ_JANHNZ010000014.1"/>
</dbReference>
<keyword evidence="2" id="KW-1133">Transmembrane helix</keyword>
<feature type="transmembrane region" description="Helical" evidence="2">
    <location>
        <begin position="429"/>
        <end position="449"/>
    </location>
</feature>
<evidence type="ECO:0000313" key="5">
    <source>
        <dbReference type="EMBL" id="MCQ9210793.1"/>
    </source>
</evidence>
<name>A0ABT1WQG5_9LACT</name>
<evidence type="ECO:0000256" key="1">
    <source>
        <dbReference type="SAM" id="MobiDB-lite"/>
    </source>
</evidence>
<protein>
    <submittedName>
        <fullName evidence="5">DUF2207 domain-containing protein</fullName>
    </submittedName>
</protein>